<gene>
    <name evidence="2" type="ORF">Hypma_008088</name>
</gene>
<accession>A0A369JX61</accession>
<evidence type="ECO:0000313" key="2">
    <source>
        <dbReference type="EMBL" id="RDB24955.1"/>
    </source>
</evidence>
<organism evidence="2 3">
    <name type="scientific">Hypsizygus marmoreus</name>
    <name type="common">White beech mushroom</name>
    <name type="synonym">Agaricus marmoreus</name>
    <dbReference type="NCBI Taxonomy" id="39966"/>
    <lineage>
        <taxon>Eukaryota</taxon>
        <taxon>Fungi</taxon>
        <taxon>Dikarya</taxon>
        <taxon>Basidiomycota</taxon>
        <taxon>Agaricomycotina</taxon>
        <taxon>Agaricomycetes</taxon>
        <taxon>Agaricomycetidae</taxon>
        <taxon>Agaricales</taxon>
        <taxon>Tricholomatineae</taxon>
        <taxon>Lyophyllaceae</taxon>
        <taxon>Hypsizygus</taxon>
    </lineage>
</organism>
<dbReference type="AlphaFoldDB" id="A0A369JX61"/>
<protein>
    <submittedName>
        <fullName evidence="2">Uncharacterized protein</fullName>
    </submittedName>
</protein>
<keyword evidence="3" id="KW-1185">Reference proteome</keyword>
<comment type="caution">
    <text evidence="2">The sequence shown here is derived from an EMBL/GenBank/DDBJ whole genome shotgun (WGS) entry which is preliminary data.</text>
</comment>
<sequence length="94" mass="10222">MKHSLRFDPNTEGTNSRKSDSTVFIERMSDEGKLKISTVFRGLGIIDPSNSFAASCRLHMGFVLHAREALGLDTVGLSLVHSHHGTTDEAGRPA</sequence>
<dbReference type="InParanoid" id="A0A369JX61"/>
<evidence type="ECO:0000313" key="3">
    <source>
        <dbReference type="Proteomes" id="UP000076154"/>
    </source>
</evidence>
<dbReference type="EMBL" id="LUEZ02000041">
    <property type="protein sequence ID" value="RDB24955.1"/>
    <property type="molecule type" value="Genomic_DNA"/>
</dbReference>
<reference evidence="2" key="1">
    <citation type="submission" date="2018-04" db="EMBL/GenBank/DDBJ databases">
        <title>Whole genome sequencing of Hypsizygus marmoreus.</title>
        <authorList>
            <person name="Choi I.-G."/>
            <person name="Min B."/>
            <person name="Kim J.-G."/>
            <person name="Kim S."/>
            <person name="Oh Y.-L."/>
            <person name="Kong W.-S."/>
            <person name="Park H."/>
            <person name="Jeong J."/>
            <person name="Song E.-S."/>
        </authorList>
    </citation>
    <scope>NUCLEOTIDE SEQUENCE [LARGE SCALE GENOMIC DNA]</scope>
    <source>
        <strain evidence="2">51987-8</strain>
    </source>
</reference>
<feature type="region of interest" description="Disordered" evidence="1">
    <location>
        <begin position="1"/>
        <end position="22"/>
    </location>
</feature>
<evidence type="ECO:0000256" key="1">
    <source>
        <dbReference type="SAM" id="MobiDB-lite"/>
    </source>
</evidence>
<dbReference type="Proteomes" id="UP000076154">
    <property type="component" value="Unassembled WGS sequence"/>
</dbReference>
<name>A0A369JX61_HYPMA</name>
<proteinExistence type="predicted"/>